<name>A0A4Y2I5I0_ARAVE</name>
<organism evidence="2 3">
    <name type="scientific">Araneus ventricosus</name>
    <name type="common">Orbweaver spider</name>
    <name type="synonym">Epeira ventricosa</name>
    <dbReference type="NCBI Taxonomy" id="182803"/>
    <lineage>
        <taxon>Eukaryota</taxon>
        <taxon>Metazoa</taxon>
        <taxon>Ecdysozoa</taxon>
        <taxon>Arthropoda</taxon>
        <taxon>Chelicerata</taxon>
        <taxon>Arachnida</taxon>
        <taxon>Araneae</taxon>
        <taxon>Araneomorphae</taxon>
        <taxon>Entelegynae</taxon>
        <taxon>Araneoidea</taxon>
        <taxon>Araneidae</taxon>
        <taxon>Araneus</taxon>
    </lineage>
</organism>
<dbReference type="AlphaFoldDB" id="A0A4Y2I5I0"/>
<comment type="caution">
    <text evidence="2">The sequence shown here is derived from an EMBL/GenBank/DDBJ whole genome shotgun (WGS) entry which is preliminary data.</text>
</comment>
<feature type="compositionally biased region" description="Basic residues" evidence="1">
    <location>
        <begin position="133"/>
        <end position="145"/>
    </location>
</feature>
<dbReference type="Proteomes" id="UP000499080">
    <property type="component" value="Unassembled WGS sequence"/>
</dbReference>
<feature type="region of interest" description="Disordered" evidence="1">
    <location>
        <begin position="78"/>
        <end position="145"/>
    </location>
</feature>
<evidence type="ECO:0000313" key="3">
    <source>
        <dbReference type="Proteomes" id="UP000499080"/>
    </source>
</evidence>
<sequence>MASSKTSARGIYTPFSPHRYATETYRISGRRKAGLVITLRSAILPQYARKPGASSAPSPPGSCVFGFSQFKLDIHGRTVPHHSEGVPPHRSTVQPTHLGGHSRRSLQSPRDTVPAPPPQGHISHRANLCHGLGRSHRRSNYVQKK</sequence>
<gene>
    <name evidence="2" type="ORF">AVEN_39761_1</name>
</gene>
<evidence type="ECO:0000313" key="2">
    <source>
        <dbReference type="EMBL" id="GBM72865.1"/>
    </source>
</evidence>
<evidence type="ECO:0000256" key="1">
    <source>
        <dbReference type="SAM" id="MobiDB-lite"/>
    </source>
</evidence>
<reference evidence="2 3" key="1">
    <citation type="journal article" date="2019" name="Sci. Rep.">
        <title>Orb-weaving spider Araneus ventricosus genome elucidates the spidroin gene catalogue.</title>
        <authorList>
            <person name="Kono N."/>
            <person name="Nakamura H."/>
            <person name="Ohtoshi R."/>
            <person name="Moran D.A.P."/>
            <person name="Shinohara A."/>
            <person name="Yoshida Y."/>
            <person name="Fujiwara M."/>
            <person name="Mori M."/>
            <person name="Tomita M."/>
            <person name="Arakawa K."/>
        </authorList>
    </citation>
    <scope>NUCLEOTIDE SEQUENCE [LARGE SCALE GENOMIC DNA]</scope>
</reference>
<protein>
    <submittedName>
        <fullName evidence="2">Uncharacterized protein</fullName>
    </submittedName>
</protein>
<accession>A0A4Y2I5I0</accession>
<keyword evidence="3" id="KW-1185">Reference proteome</keyword>
<dbReference type="EMBL" id="BGPR01002405">
    <property type="protein sequence ID" value="GBM72865.1"/>
    <property type="molecule type" value="Genomic_DNA"/>
</dbReference>
<proteinExistence type="predicted"/>